<organism evidence="3 4">
    <name type="scientific">Rhodoplanes elegans</name>
    <dbReference type="NCBI Taxonomy" id="29408"/>
    <lineage>
        <taxon>Bacteria</taxon>
        <taxon>Pseudomonadati</taxon>
        <taxon>Pseudomonadota</taxon>
        <taxon>Alphaproteobacteria</taxon>
        <taxon>Hyphomicrobiales</taxon>
        <taxon>Nitrobacteraceae</taxon>
        <taxon>Rhodoplanes</taxon>
    </lineage>
</organism>
<dbReference type="EMBL" id="NPEU01000023">
    <property type="protein sequence ID" value="RAI41177.1"/>
    <property type="molecule type" value="Genomic_DNA"/>
</dbReference>
<dbReference type="OrthoDB" id="9789836at2"/>
<dbReference type="InterPro" id="IPR041255">
    <property type="entry name" value="LpxI_N"/>
</dbReference>
<dbReference type="InterPro" id="IPR053174">
    <property type="entry name" value="LpxI"/>
</dbReference>
<evidence type="ECO:0000313" key="4">
    <source>
        <dbReference type="Proteomes" id="UP000248863"/>
    </source>
</evidence>
<comment type="caution">
    <text evidence="3">The sequence shown here is derived from an EMBL/GenBank/DDBJ whole genome shotgun (WGS) entry which is preliminary data.</text>
</comment>
<keyword evidence="4" id="KW-1185">Reference proteome</keyword>
<name>A0A327KSB0_9BRAD</name>
<protein>
    <recommendedName>
        <fullName evidence="5">UDP-2,3-diacylglucosamine pyrophosphatase</fullName>
    </recommendedName>
</protein>
<dbReference type="Gene3D" id="3.40.50.20">
    <property type="match status" value="1"/>
</dbReference>
<dbReference type="InterPro" id="IPR043167">
    <property type="entry name" value="LpxI_C_sf"/>
</dbReference>
<dbReference type="PANTHER" id="PTHR39962">
    <property type="entry name" value="BLL4848 PROTEIN"/>
    <property type="match status" value="1"/>
</dbReference>
<dbReference type="InterPro" id="IPR010415">
    <property type="entry name" value="LpxI_C"/>
</dbReference>
<proteinExistence type="predicted"/>
<dbReference type="RefSeq" id="WP_111355697.1">
    <property type="nucleotide sequence ID" value="NZ_NPEU01000023.1"/>
</dbReference>
<dbReference type="PANTHER" id="PTHR39962:SF1">
    <property type="entry name" value="LPXI FAMILY PROTEIN"/>
    <property type="match status" value="1"/>
</dbReference>
<sequence>MTAAAAARASEPLALVCGGGRLPGDIAAKGAATGRPVVLFALTGWADPAVVERFRHHWVPLARYGAFRRLMRQEGCRDVVVIGGLTRPSPFGLRLDWGTVQVLPKVLRAFRGGDDHLLSSVGKILEADGFRLLGAHEVAPDILAPAGLFGTRAPTARDDADIALGLRLLAATSPFDVGQAVVVGDRYVFAVEAAEGTDRMLARVAELREAGRLKMPRGVGVLVKAPKIGQDRRFDLPTIGPQTVDCVARAGLAGLAVAAGGVILAEPQEIARRAEAAGVFAMGVSAPEASP</sequence>
<dbReference type="Pfam" id="PF06230">
    <property type="entry name" value="LpxI_C"/>
    <property type="match status" value="1"/>
</dbReference>
<evidence type="ECO:0008006" key="5">
    <source>
        <dbReference type="Google" id="ProtNLM"/>
    </source>
</evidence>
<reference evidence="3 4" key="1">
    <citation type="submission" date="2017-07" db="EMBL/GenBank/DDBJ databases">
        <title>Draft Genome Sequences of Select Purple Nonsulfur Bacteria.</title>
        <authorList>
            <person name="Lasarre B."/>
            <person name="Mckinlay J.B."/>
        </authorList>
    </citation>
    <scope>NUCLEOTIDE SEQUENCE [LARGE SCALE GENOMIC DNA]</scope>
    <source>
        <strain evidence="3 4">DSM 11907</strain>
    </source>
</reference>
<evidence type="ECO:0000259" key="1">
    <source>
        <dbReference type="Pfam" id="PF06230"/>
    </source>
</evidence>
<dbReference type="AlphaFoldDB" id="A0A327KSB0"/>
<dbReference type="Gene3D" id="3.40.140.80">
    <property type="match status" value="1"/>
</dbReference>
<gene>
    <name evidence="3" type="ORF">CH338_03885</name>
</gene>
<dbReference type="Pfam" id="PF17930">
    <property type="entry name" value="LpxI_N"/>
    <property type="match status" value="1"/>
</dbReference>
<accession>A0A327KSB0</accession>
<evidence type="ECO:0000313" key="3">
    <source>
        <dbReference type="EMBL" id="RAI41177.1"/>
    </source>
</evidence>
<feature type="domain" description="LpxI N-terminal" evidence="2">
    <location>
        <begin position="13"/>
        <end position="142"/>
    </location>
</feature>
<evidence type="ECO:0000259" key="2">
    <source>
        <dbReference type="Pfam" id="PF17930"/>
    </source>
</evidence>
<dbReference type="Proteomes" id="UP000248863">
    <property type="component" value="Unassembled WGS sequence"/>
</dbReference>
<feature type="domain" description="LpxI C-terminal" evidence="1">
    <location>
        <begin position="145"/>
        <end position="280"/>
    </location>
</feature>